<accession>A0AA88LNS3</accession>
<gene>
    <name evidence="2" type="ORF">Q5P01_026470</name>
</gene>
<feature type="region of interest" description="Disordered" evidence="1">
    <location>
        <begin position="1"/>
        <end position="71"/>
    </location>
</feature>
<keyword evidence="3" id="KW-1185">Reference proteome</keyword>
<name>A0AA88LNS3_CHASR</name>
<evidence type="ECO:0000313" key="2">
    <source>
        <dbReference type="EMBL" id="KAK2816003.1"/>
    </source>
</evidence>
<dbReference type="Proteomes" id="UP001187415">
    <property type="component" value="Unassembled WGS sequence"/>
</dbReference>
<dbReference type="AlphaFoldDB" id="A0AA88LNS3"/>
<sequence>MLSFGVSHCTAGRSGPPPPPPTEQAARSLLGRQGGRGLPLQSHTAGPVRSTRVFSRLDEHKSSTASSSTRRFGASVRFRCGMCHVC</sequence>
<dbReference type="EMBL" id="JAUPFM010000022">
    <property type="protein sequence ID" value="KAK2816003.1"/>
    <property type="molecule type" value="Genomic_DNA"/>
</dbReference>
<evidence type="ECO:0000256" key="1">
    <source>
        <dbReference type="SAM" id="MobiDB-lite"/>
    </source>
</evidence>
<protein>
    <submittedName>
        <fullName evidence="2">Uncharacterized protein</fullName>
    </submittedName>
</protein>
<proteinExistence type="predicted"/>
<evidence type="ECO:0000313" key="3">
    <source>
        <dbReference type="Proteomes" id="UP001187415"/>
    </source>
</evidence>
<organism evidence="2 3">
    <name type="scientific">Channa striata</name>
    <name type="common">Snakehead murrel</name>
    <name type="synonym">Ophicephalus striatus</name>
    <dbReference type="NCBI Taxonomy" id="64152"/>
    <lineage>
        <taxon>Eukaryota</taxon>
        <taxon>Metazoa</taxon>
        <taxon>Chordata</taxon>
        <taxon>Craniata</taxon>
        <taxon>Vertebrata</taxon>
        <taxon>Euteleostomi</taxon>
        <taxon>Actinopterygii</taxon>
        <taxon>Neopterygii</taxon>
        <taxon>Teleostei</taxon>
        <taxon>Neoteleostei</taxon>
        <taxon>Acanthomorphata</taxon>
        <taxon>Anabantaria</taxon>
        <taxon>Anabantiformes</taxon>
        <taxon>Channoidei</taxon>
        <taxon>Channidae</taxon>
        <taxon>Channa</taxon>
    </lineage>
</organism>
<reference evidence="2" key="1">
    <citation type="submission" date="2023-07" db="EMBL/GenBank/DDBJ databases">
        <title>Chromosome-level Genome Assembly of Striped Snakehead (Channa striata).</title>
        <authorList>
            <person name="Liu H."/>
        </authorList>
    </citation>
    <scope>NUCLEOTIDE SEQUENCE</scope>
    <source>
        <strain evidence="2">Gz</strain>
        <tissue evidence="2">Muscle</tissue>
    </source>
</reference>
<comment type="caution">
    <text evidence="2">The sequence shown here is derived from an EMBL/GenBank/DDBJ whole genome shotgun (WGS) entry which is preliminary data.</text>
</comment>